<gene>
    <name evidence="3" type="ORF">TcWFU_004237</name>
</gene>
<evidence type="ECO:0000313" key="4">
    <source>
        <dbReference type="Proteomes" id="UP001651158"/>
    </source>
</evidence>
<comment type="caution">
    <text evidence="3">The sequence shown here is derived from an EMBL/GenBank/DDBJ whole genome shotgun (WGS) entry which is preliminary data.</text>
</comment>
<dbReference type="Proteomes" id="UP001651158">
    <property type="component" value="Unassembled WGS sequence"/>
</dbReference>
<keyword evidence="1" id="KW-1133">Transmembrane helix</keyword>
<dbReference type="EMBL" id="JAKROA010000009">
    <property type="protein sequence ID" value="KAL5105171.1"/>
    <property type="molecule type" value="Genomic_DNA"/>
</dbReference>
<feature type="signal peptide" evidence="2">
    <location>
        <begin position="1"/>
        <end position="21"/>
    </location>
</feature>
<feature type="chain" id="PRO_5045086410" evidence="2">
    <location>
        <begin position="22"/>
        <end position="75"/>
    </location>
</feature>
<accession>A0ABR4Q695</accession>
<organism evidence="3 4">
    <name type="scientific">Taenia crassiceps</name>
    <dbReference type="NCBI Taxonomy" id="6207"/>
    <lineage>
        <taxon>Eukaryota</taxon>
        <taxon>Metazoa</taxon>
        <taxon>Spiralia</taxon>
        <taxon>Lophotrochozoa</taxon>
        <taxon>Platyhelminthes</taxon>
        <taxon>Cestoda</taxon>
        <taxon>Eucestoda</taxon>
        <taxon>Cyclophyllidea</taxon>
        <taxon>Taeniidae</taxon>
        <taxon>Taenia</taxon>
    </lineage>
</organism>
<evidence type="ECO:0000256" key="2">
    <source>
        <dbReference type="SAM" id="SignalP"/>
    </source>
</evidence>
<protein>
    <submittedName>
        <fullName evidence="3">Uncharacterized protein</fullName>
    </submittedName>
</protein>
<reference evidence="3 4" key="1">
    <citation type="journal article" date="2022" name="Front. Cell. Infect. Microbiol.">
        <title>The Genomes of Two Strains of Taenia crassiceps the Animal Model for the Study of Human Cysticercosis.</title>
        <authorList>
            <person name="Bobes R.J."/>
            <person name="Estrada K."/>
            <person name="Rios-Valencia D.G."/>
            <person name="Calderon-Gallegos A."/>
            <person name="de la Torre P."/>
            <person name="Carrero J.C."/>
            <person name="Sanchez-Flores A."/>
            <person name="Laclette J.P."/>
        </authorList>
    </citation>
    <scope>NUCLEOTIDE SEQUENCE [LARGE SCALE GENOMIC DNA]</scope>
    <source>
        <strain evidence="3">WFUcys</strain>
    </source>
</reference>
<sequence length="75" mass="8050">MSTNSALVLTLVVLLCHQTTASPAEALSKNKSNEVEHGNNHINSGGLSAPQQLLLHLSVRCCFCIIFVILLLHSV</sequence>
<keyword evidence="1" id="KW-0472">Membrane</keyword>
<proteinExistence type="predicted"/>
<evidence type="ECO:0000313" key="3">
    <source>
        <dbReference type="EMBL" id="KAL5105171.1"/>
    </source>
</evidence>
<keyword evidence="1" id="KW-0812">Transmembrane</keyword>
<feature type="transmembrane region" description="Helical" evidence="1">
    <location>
        <begin position="53"/>
        <end position="72"/>
    </location>
</feature>
<name>A0ABR4Q695_9CEST</name>
<keyword evidence="2" id="KW-0732">Signal</keyword>
<evidence type="ECO:0000256" key="1">
    <source>
        <dbReference type="SAM" id="Phobius"/>
    </source>
</evidence>
<keyword evidence="4" id="KW-1185">Reference proteome</keyword>